<dbReference type="EMBL" id="BSDE01000001">
    <property type="protein sequence ID" value="GLH72113.1"/>
    <property type="molecule type" value="Genomic_DNA"/>
</dbReference>
<dbReference type="InterPro" id="IPR004358">
    <property type="entry name" value="Sig_transdc_His_kin-like_C"/>
</dbReference>
<dbReference type="InterPro" id="IPR005467">
    <property type="entry name" value="His_kinase_dom"/>
</dbReference>
<evidence type="ECO:0000256" key="7">
    <source>
        <dbReference type="ARBA" id="ARBA00022840"/>
    </source>
</evidence>
<feature type="transmembrane region" description="Helical" evidence="9">
    <location>
        <begin position="146"/>
        <end position="169"/>
    </location>
</feature>
<keyword evidence="8" id="KW-0902">Two-component regulatory system</keyword>
<evidence type="ECO:0000313" key="11">
    <source>
        <dbReference type="EMBL" id="GLH72113.1"/>
    </source>
</evidence>
<dbReference type="InterPro" id="IPR036890">
    <property type="entry name" value="HATPase_C_sf"/>
</dbReference>
<evidence type="ECO:0000256" key="3">
    <source>
        <dbReference type="ARBA" id="ARBA00022553"/>
    </source>
</evidence>
<feature type="transmembrane region" description="Helical" evidence="9">
    <location>
        <begin position="212"/>
        <end position="229"/>
    </location>
</feature>
<dbReference type="EC" id="2.7.13.3" evidence="2"/>
<keyword evidence="3" id="KW-0597">Phosphoprotein</keyword>
<proteinExistence type="predicted"/>
<dbReference type="InterPro" id="IPR003661">
    <property type="entry name" value="HisK_dim/P_dom"/>
</dbReference>
<evidence type="ECO:0000256" key="8">
    <source>
        <dbReference type="ARBA" id="ARBA00023012"/>
    </source>
</evidence>
<keyword evidence="9" id="KW-0812">Transmembrane</keyword>
<feature type="transmembrane region" description="Helical" evidence="9">
    <location>
        <begin position="250"/>
        <end position="267"/>
    </location>
</feature>
<keyword evidence="9" id="KW-1133">Transmembrane helix</keyword>
<evidence type="ECO:0000256" key="6">
    <source>
        <dbReference type="ARBA" id="ARBA00022777"/>
    </source>
</evidence>
<feature type="transmembrane region" description="Helical" evidence="9">
    <location>
        <begin position="15"/>
        <end position="37"/>
    </location>
</feature>
<dbReference type="Pfam" id="PF00512">
    <property type="entry name" value="HisKA"/>
    <property type="match status" value="1"/>
</dbReference>
<keyword evidence="9" id="KW-0472">Membrane</keyword>
<evidence type="ECO:0000256" key="4">
    <source>
        <dbReference type="ARBA" id="ARBA00022679"/>
    </source>
</evidence>
<sequence length="551" mass="60208">MAAFGWLVSGLPPRLVQPAVGLGLGLSNLVAFAFLVVRAREPGPEQRGWLLLTLSFLGVMGSNAVLLFTPSPLIEVSTAERLYFLLQLVIALMQAWALLSWPLQTSARTSHRYMNLLGCLIFGCSLFLVLWTTALFQELDHGQWPLYVRMMGLGVRVAIVGGVVTYLLADDPRRVRGPVGWIFLAAVATVTILVLLRPYLFDARAMIQPSPFFGMVVSAPLSYVAAAWLRAPVEVPEEAPRLRFPMVDGLLYLPFIAAGGVLIASDFRRQNHFPAPLAGFMTISALMLVRQFLLIRAVRNANEKLEERVLSRTRSLEDLQRIMLRNERMNALGLLGAGLTHDLNNAITGIRGCAELARMQVEEGETPSVSDLDRILVAADQSAALTGRLMAFARQEEEVLGSLELVEEVSSLEPILRMLLTRKLSLKLDLGEGPIRIRGSRPQIEQILVNLVGNARDAMPKGGLISLRVWLDDQAVPPVACLEVSDTGEGMPPEVQAHIFEPFFTTKIAGKGTGLGLASVRYLMEEAGGSIQVDSQPGLGSRFTLRFAPAG</sequence>
<dbReference type="SUPFAM" id="SSF47384">
    <property type="entry name" value="Homodimeric domain of signal transducing histidine kinase"/>
    <property type="match status" value="1"/>
</dbReference>
<dbReference type="PANTHER" id="PTHR43065">
    <property type="entry name" value="SENSOR HISTIDINE KINASE"/>
    <property type="match status" value="1"/>
</dbReference>
<keyword evidence="6" id="KW-0418">Kinase</keyword>
<dbReference type="SMART" id="SM00388">
    <property type="entry name" value="HisKA"/>
    <property type="match status" value="1"/>
</dbReference>
<dbReference type="Gene3D" id="3.30.565.10">
    <property type="entry name" value="Histidine kinase-like ATPase, C-terminal domain"/>
    <property type="match status" value="1"/>
</dbReference>
<dbReference type="SMART" id="SM00387">
    <property type="entry name" value="HATPase_c"/>
    <property type="match status" value="1"/>
</dbReference>
<keyword evidence="5" id="KW-0547">Nucleotide-binding</keyword>
<feature type="transmembrane region" description="Helical" evidence="9">
    <location>
        <begin position="181"/>
        <end position="200"/>
    </location>
</feature>
<dbReference type="Proteomes" id="UP001165069">
    <property type="component" value="Unassembled WGS sequence"/>
</dbReference>
<keyword evidence="4" id="KW-0808">Transferase</keyword>
<dbReference type="PANTHER" id="PTHR43065:SF10">
    <property type="entry name" value="PEROXIDE STRESS-ACTIVATED HISTIDINE KINASE MAK3"/>
    <property type="match status" value="1"/>
</dbReference>
<keyword evidence="7" id="KW-0067">ATP-binding</keyword>
<reference evidence="11 12" key="1">
    <citation type="journal article" date="2023" name="Antonie Van Leeuwenhoek">
        <title>Mesoterricola silvestris gen. nov., sp. nov., Mesoterricola sediminis sp. nov., Geothrix oryzae sp. nov., Geothrix edaphica sp. nov., Geothrix rubra sp. nov., and Geothrix limicola sp. nov., six novel members of Acidobacteriota isolated from soils.</title>
        <authorList>
            <person name="Itoh H."/>
            <person name="Sugisawa Y."/>
            <person name="Mise K."/>
            <person name="Xu Z."/>
            <person name="Kuniyasu M."/>
            <person name="Ushijima N."/>
            <person name="Kawano K."/>
            <person name="Kobayashi E."/>
            <person name="Shiratori Y."/>
            <person name="Masuda Y."/>
            <person name="Senoo K."/>
        </authorList>
    </citation>
    <scope>NUCLEOTIDE SEQUENCE [LARGE SCALE GENOMIC DNA]</scope>
    <source>
        <strain evidence="11 12">Red804</strain>
    </source>
</reference>
<dbReference type="Gene3D" id="1.10.287.130">
    <property type="match status" value="1"/>
</dbReference>
<evidence type="ECO:0000256" key="2">
    <source>
        <dbReference type="ARBA" id="ARBA00012438"/>
    </source>
</evidence>
<comment type="catalytic activity">
    <reaction evidence="1">
        <text>ATP + protein L-histidine = ADP + protein N-phospho-L-histidine.</text>
        <dbReference type="EC" id="2.7.13.3"/>
    </reaction>
</comment>
<evidence type="ECO:0000256" key="9">
    <source>
        <dbReference type="SAM" id="Phobius"/>
    </source>
</evidence>
<feature type="domain" description="Histidine kinase" evidence="10">
    <location>
        <begin position="338"/>
        <end position="551"/>
    </location>
</feature>
<evidence type="ECO:0000256" key="5">
    <source>
        <dbReference type="ARBA" id="ARBA00022741"/>
    </source>
</evidence>
<dbReference type="PROSITE" id="PS50109">
    <property type="entry name" value="HIS_KIN"/>
    <property type="match status" value="1"/>
</dbReference>
<comment type="caution">
    <text evidence="11">The sequence shown here is derived from an EMBL/GenBank/DDBJ whole genome shotgun (WGS) entry which is preliminary data.</text>
</comment>
<protein>
    <recommendedName>
        <fullName evidence="2">histidine kinase</fullName>
        <ecNumber evidence="2">2.7.13.3</ecNumber>
    </recommendedName>
</protein>
<dbReference type="Pfam" id="PF02518">
    <property type="entry name" value="HATPase_c"/>
    <property type="match status" value="1"/>
</dbReference>
<feature type="transmembrane region" description="Helical" evidence="9">
    <location>
        <begin position="49"/>
        <end position="70"/>
    </location>
</feature>
<dbReference type="CDD" id="cd00082">
    <property type="entry name" value="HisKA"/>
    <property type="match status" value="1"/>
</dbReference>
<feature type="transmembrane region" description="Helical" evidence="9">
    <location>
        <begin position="273"/>
        <end position="295"/>
    </location>
</feature>
<gene>
    <name evidence="11" type="ORF">GETHLI_06150</name>
</gene>
<keyword evidence="12" id="KW-1185">Reference proteome</keyword>
<accession>A0ABQ5QBR4</accession>
<feature type="transmembrane region" description="Helical" evidence="9">
    <location>
        <begin position="82"/>
        <end position="101"/>
    </location>
</feature>
<feature type="transmembrane region" description="Helical" evidence="9">
    <location>
        <begin position="113"/>
        <end position="134"/>
    </location>
</feature>
<name>A0ABQ5QBR4_9BACT</name>
<dbReference type="InterPro" id="IPR003594">
    <property type="entry name" value="HATPase_dom"/>
</dbReference>
<organism evidence="11 12">
    <name type="scientific">Geothrix limicola</name>
    <dbReference type="NCBI Taxonomy" id="2927978"/>
    <lineage>
        <taxon>Bacteria</taxon>
        <taxon>Pseudomonadati</taxon>
        <taxon>Acidobacteriota</taxon>
        <taxon>Holophagae</taxon>
        <taxon>Holophagales</taxon>
        <taxon>Holophagaceae</taxon>
        <taxon>Geothrix</taxon>
    </lineage>
</organism>
<dbReference type="PRINTS" id="PR00344">
    <property type="entry name" value="BCTRLSENSOR"/>
</dbReference>
<dbReference type="InterPro" id="IPR036097">
    <property type="entry name" value="HisK_dim/P_sf"/>
</dbReference>
<evidence type="ECO:0000313" key="12">
    <source>
        <dbReference type="Proteomes" id="UP001165069"/>
    </source>
</evidence>
<dbReference type="SUPFAM" id="SSF55874">
    <property type="entry name" value="ATPase domain of HSP90 chaperone/DNA topoisomerase II/histidine kinase"/>
    <property type="match status" value="1"/>
</dbReference>
<evidence type="ECO:0000256" key="1">
    <source>
        <dbReference type="ARBA" id="ARBA00000085"/>
    </source>
</evidence>
<evidence type="ECO:0000259" key="10">
    <source>
        <dbReference type="PROSITE" id="PS50109"/>
    </source>
</evidence>